<dbReference type="Pfam" id="PF01965">
    <property type="entry name" value="DJ-1_PfpI"/>
    <property type="match status" value="1"/>
</dbReference>
<evidence type="ECO:0000313" key="2">
    <source>
        <dbReference type="EMBL" id="KLV28411.1"/>
    </source>
</evidence>
<dbReference type="OrthoDB" id="6003696at2"/>
<dbReference type="Proteomes" id="UP000036045">
    <property type="component" value="Unassembled WGS sequence"/>
</dbReference>
<dbReference type="GO" id="GO:0005737">
    <property type="term" value="C:cytoplasm"/>
    <property type="evidence" value="ECO:0007669"/>
    <property type="project" value="TreeGrafter"/>
</dbReference>
<protein>
    <submittedName>
        <fullName evidence="2">DJ-1/PfpI family protein</fullName>
    </submittedName>
</protein>
<dbReference type="AlphaFoldDB" id="A0A0J1IR32"/>
<sequence length="201" mass="22708">MNQTEKKEILIVILNEFADWEISYVASFLNNTDKYISKIVSVSDGVITSIGGLNVLPDYTLESAPEDFYGLILIGGNSWRKPVSNKVIPIIEKALTMDIPVGAICDATVFMGVNGWLNEVKHTSNELHDLKTYAQDNYTNEKNYLLEQAVTDRKIVTANGTASLEFAREILELLEAYPKDYINQLYQFHKLGYYEAKKISL</sequence>
<keyword evidence="3" id="KW-1185">Reference proteome</keyword>
<dbReference type="PANTHER" id="PTHR48094:SF19">
    <property type="entry name" value="DJ-1_PFPI DOMAIN-CONTAINING PROTEIN"/>
    <property type="match status" value="1"/>
</dbReference>
<accession>A0A0J1IR32</accession>
<comment type="caution">
    <text evidence="2">The sequence shown here is derived from an EMBL/GenBank/DDBJ whole genome shotgun (WGS) entry which is preliminary data.</text>
</comment>
<evidence type="ECO:0000259" key="1">
    <source>
        <dbReference type="Pfam" id="PF01965"/>
    </source>
</evidence>
<dbReference type="SUPFAM" id="SSF52317">
    <property type="entry name" value="Class I glutamine amidotransferase-like"/>
    <property type="match status" value="1"/>
</dbReference>
<feature type="domain" description="DJ-1/PfpI" evidence="1">
    <location>
        <begin position="7"/>
        <end position="172"/>
    </location>
</feature>
<name>A0A0J1IR32_NIACI</name>
<organism evidence="2 3">
    <name type="scientific">Niallia circulans</name>
    <name type="common">Bacillus circulans</name>
    <dbReference type="NCBI Taxonomy" id="1397"/>
    <lineage>
        <taxon>Bacteria</taxon>
        <taxon>Bacillati</taxon>
        <taxon>Bacillota</taxon>
        <taxon>Bacilli</taxon>
        <taxon>Bacillales</taxon>
        <taxon>Bacillaceae</taxon>
        <taxon>Niallia</taxon>
    </lineage>
</organism>
<dbReference type="RefSeq" id="WP_047940106.1">
    <property type="nucleotide sequence ID" value="NZ_LDPH01000001.1"/>
</dbReference>
<reference evidence="2 3" key="1">
    <citation type="submission" date="2015-05" db="EMBL/GenBank/DDBJ databases">
        <title>Whole genome sequence and identification of bacterial endophytes from Costus igneus.</title>
        <authorList>
            <person name="Lee Y.P."/>
            <person name="Gan H.M."/>
            <person name="Eng W."/>
            <person name="Wheatley M.S."/>
            <person name="Caraballo A."/>
            <person name="Polter S."/>
            <person name="Savka M.A."/>
            <person name="Hudson A.O."/>
        </authorList>
    </citation>
    <scope>NUCLEOTIDE SEQUENCE [LARGE SCALE GENOMIC DNA]</scope>
    <source>
        <strain evidence="2 3">RIT379</strain>
    </source>
</reference>
<dbReference type="InterPro" id="IPR029062">
    <property type="entry name" value="Class_I_gatase-like"/>
</dbReference>
<dbReference type="InterPro" id="IPR050325">
    <property type="entry name" value="Prot/Nucl_acid_deglycase"/>
</dbReference>
<dbReference type="PATRIC" id="fig|1397.4.peg.292"/>
<proteinExistence type="predicted"/>
<dbReference type="Gene3D" id="3.40.50.880">
    <property type="match status" value="1"/>
</dbReference>
<evidence type="ECO:0000313" key="3">
    <source>
        <dbReference type="Proteomes" id="UP000036045"/>
    </source>
</evidence>
<dbReference type="InterPro" id="IPR002818">
    <property type="entry name" value="DJ-1/PfpI"/>
</dbReference>
<dbReference type="EMBL" id="LDPH01000001">
    <property type="protein sequence ID" value="KLV28411.1"/>
    <property type="molecule type" value="Genomic_DNA"/>
</dbReference>
<dbReference type="PANTHER" id="PTHR48094">
    <property type="entry name" value="PROTEIN/NUCLEIC ACID DEGLYCASE DJ-1-RELATED"/>
    <property type="match status" value="1"/>
</dbReference>
<gene>
    <name evidence="2" type="ORF">ABW02_01320</name>
</gene>